<organism evidence="1 2">
    <name type="scientific">Angomonas deanei</name>
    <dbReference type="NCBI Taxonomy" id="59799"/>
    <lineage>
        <taxon>Eukaryota</taxon>
        <taxon>Discoba</taxon>
        <taxon>Euglenozoa</taxon>
        <taxon>Kinetoplastea</taxon>
        <taxon>Metakinetoplastina</taxon>
        <taxon>Trypanosomatida</taxon>
        <taxon>Trypanosomatidae</taxon>
        <taxon>Strigomonadinae</taxon>
        <taxon>Angomonas</taxon>
    </lineage>
</organism>
<sequence>MLRLSTPVRNTFLTASVATAPISVIRTGPAYWSDPERLVKYKLLYFTLGVHQLPLRRTAIIQNDLKRFHMCHRQPNAGDATGYKRGRSMQMATWYRRIQYQEYYMQHLFVRHMWGLLRMYPGNTVKIAGKADDGYVGYDSVPYHRYNRTPLSFPAREIYERRK</sequence>
<dbReference type="OrthoDB" id="275074at2759"/>
<accession>S9V5D9</accession>
<dbReference type="EMBL" id="LR877155">
    <property type="protein sequence ID" value="CAD2218446.1"/>
    <property type="molecule type" value="Genomic_DNA"/>
</dbReference>
<keyword evidence="2" id="KW-1185">Reference proteome</keyword>
<proteinExistence type="predicted"/>
<gene>
    <name evidence="1" type="ORF">ADEAN_000593400</name>
</gene>
<name>S9V5D9_9TRYP</name>
<dbReference type="VEuPathDB" id="TriTrypDB:ADEAN_000593400"/>
<evidence type="ECO:0000313" key="1">
    <source>
        <dbReference type="EMBL" id="CAD2218446.1"/>
    </source>
</evidence>
<protein>
    <submittedName>
        <fullName evidence="1">Uncharacterized protein</fullName>
    </submittedName>
</protein>
<reference evidence="1 2" key="1">
    <citation type="submission" date="2020-08" db="EMBL/GenBank/DDBJ databases">
        <authorList>
            <person name="Newling K."/>
            <person name="Davey J."/>
            <person name="Forrester S."/>
        </authorList>
    </citation>
    <scope>NUCLEOTIDE SEQUENCE [LARGE SCALE GENOMIC DNA]</scope>
    <source>
        <strain evidence="2">Crithidia deanei Carvalho (ATCC PRA-265)</strain>
    </source>
</reference>
<evidence type="ECO:0000313" key="2">
    <source>
        <dbReference type="Proteomes" id="UP000515908"/>
    </source>
</evidence>
<dbReference type="AlphaFoldDB" id="S9V5D9"/>
<dbReference type="Proteomes" id="UP000515908">
    <property type="component" value="Chromosome 11"/>
</dbReference>